<dbReference type="AlphaFoldDB" id="A0A9D1V3W8"/>
<protein>
    <submittedName>
        <fullName evidence="3">DUF4340 domain-containing protein</fullName>
    </submittedName>
</protein>
<gene>
    <name evidence="3" type="ORF">H9865_05875</name>
</gene>
<comment type="caution">
    <text evidence="3">The sequence shown here is derived from an EMBL/GenBank/DDBJ whole genome shotgun (WGS) entry which is preliminary data.</text>
</comment>
<feature type="domain" description="DUF4340" evidence="2">
    <location>
        <begin position="69"/>
        <end position="176"/>
    </location>
</feature>
<reference evidence="3" key="1">
    <citation type="journal article" date="2021" name="PeerJ">
        <title>Extensive microbial diversity within the chicken gut microbiome revealed by metagenomics and culture.</title>
        <authorList>
            <person name="Gilroy R."/>
            <person name="Ravi A."/>
            <person name="Getino M."/>
            <person name="Pursley I."/>
            <person name="Horton D.L."/>
            <person name="Alikhan N.F."/>
            <person name="Baker D."/>
            <person name="Gharbi K."/>
            <person name="Hall N."/>
            <person name="Watson M."/>
            <person name="Adriaenssens E.M."/>
            <person name="Foster-Nyarko E."/>
            <person name="Jarju S."/>
            <person name="Secka A."/>
            <person name="Antonio M."/>
            <person name="Oren A."/>
            <person name="Chaudhuri R.R."/>
            <person name="La Ragione R."/>
            <person name="Hildebrand F."/>
            <person name="Pallen M.J."/>
        </authorList>
    </citation>
    <scope>NUCLEOTIDE SEQUENCE</scope>
    <source>
        <strain evidence="3">2239</strain>
    </source>
</reference>
<sequence>MKRAKRLYILFGVLVVLCIATVCVLQYDQKQEEIQTSGEIILTVDADTVSALDWETESDSLAFHKDGSWLYDEDEAFPVSEEKINDLLAEFEDFRAAFVIENVTDFAQYGLDEPVCTIDITTSDTNYEIQLGDYSSMDSQRYVSIGDGNVYLAVNDPLDAFDLTLSDMIAHDEVPSFDEVSSIHFDGPETYDVVWQEYSEDNAYTVCSDDVYYKQEGDDLLPLDTSAVEGYLSAISNAGYTEYVTYNVTDEELATYGLDDPEVTVTVEYTELDGDTETPGTFTLSVSRDPVELAAQATEEVLDESSSSTESTEETITAYARINDSKIIYKISGSSYEELMACTYDDLRHTEVLTADFADVTGFDISLEGQVYTITSKGSGDDKTFLYGDEELDISALESALIAVSADEFTAEEPTQKEELGMTVTLDNEAHPKVQIEFYRYDGEHCLAVVDGAPFALVPRSAVVDLIEAVNAIVL</sequence>
<evidence type="ECO:0000259" key="2">
    <source>
        <dbReference type="Pfam" id="PF14238"/>
    </source>
</evidence>
<keyword evidence="1" id="KW-1133">Transmembrane helix</keyword>
<reference evidence="3" key="2">
    <citation type="submission" date="2021-04" db="EMBL/GenBank/DDBJ databases">
        <authorList>
            <person name="Gilroy R."/>
        </authorList>
    </citation>
    <scope>NUCLEOTIDE SEQUENCE</scope>
    <source>
        <strain evidence="3">2239</strain>
    </source>
</reference>
<evidence type="ECO:0000256" key="1">
    <source>
        <dbReference type="SAM" id="Phobius"/>
    </source>
</evidence>
<evidence type="ECO:0000313" key="3">
    <source>
        <dbReference type="EMBL" id="HIX05615.1"/>
    </source>
</evidence>
<dbReference type="InterPro" id="IPR025641">
    <property type="entry name" value="DUF4340"/>
</dbReference>
<feature type="transmembrane region" description="Helical" evidence="1">
    <location>
        <begin position="7"/>
        <end position="27"/>
    </location>
</feature>
<accession>A0A9D1V3W8</accession>
<dbReference type="Pfam" id="PF14238">
    <property type="entry name" value="DUF4340"/>
    <property type="match status" value="2"/>
</dbReference>
<evidence type="ECO:0000313" key="4">
    <source>
        <dbReference type="Proteomes" id="UP000824193"/>
    </source>
</evidence>
<keyword evidence="1" id="KW-0472">Membrane</keyword>
<feature type="domain" description="DUF4340" evidence="2">
    <location>
        <begin position="220"/>
        <end position="415"/>
    </location>
</feature>
<proteinExistence type="predicted"/>
<keyword evidence="1" id="KW-0812">Transmembrane</keyword>
<organism evidence="3 4">
    <name type="scientific">Candidatus Allofournierella pullicola</name>
    <dbReference type="NCBI Taxonomy" id="2838596"/>
    <lineage>
        <taxon>Bacteria</taxon>
        <taxon>Bacillati</taxon>
        <taxon>Bacillota</taxon>
        <taxon>Clostridia</taxon>
        <taxon>Eubacteriales</taxon>
        <taxon>Oscillospiraceae</taxon>
        <taxon>Allofournierella</taxon>
    </lineage>
</organism>
<name>A0A9D1V3W8_9FIRM</name>
<dbReference type="Proteomes" id="UP000824193">
    <property type="component" value="Unassembled WGS sequence"/>
</dbReference>
<dbReference type="EMBL" id="DXFW01000018">
    <property type="protein sequence ID" value="HIX05615.1"/>
    <property type="molecule type" value="Genomic_DNA"/>
</dbReference>